<comment type="similarity">
    <text evidence="1">Belongs to the 'GDXG' lipolytic enzyme family.</text>
</comment>
<feature type="domain" description="BD-FAE-like" evidence="4">
    <location>
        <begin position="39"/>
        <end position="156"/>
    </location>
</feature>
<dbReference type="InterPro" id="IPR049492">
    <property type="entry name" value="BD-FAE-like_dom"/>
</dbReference>
<feature type="chain" id="PRO_5015629421" evidence="3">
    <location>
        <begin position="23"/>
        <end position="281"/>
    </location>
</feature>
<accession>A0A2S7WQW4</accession>
<sequence>MFMKLKKYALLLFILTSTFSYAQEKILYKQIDSIKLYMEVHKPKNMNTSTKYPAIVFFFGGGWNGGSVYHFKPQADYFVKRGMVCFLVDYRVEKRQKTTPFESLKDAKSAIRFVRKNAQKFNIDPTKIVGAGGSAGGHLAAATALIDAYNEKQDNLEISCKPNALVLFNPVIDNGPGGYGYQRIKNEYKNFSPLHNIKKGAPPTILFLGTNDALIPVETVKYYKLVMDKVKSRCDLHLFKDQKHGFFNYRFFKYYKETLSKSDSFLQSIGFLNKNPIIEIE</sequence>
<keyword evidence="6" id="KW-1185">Reference proteome</keyword>
<evidence type="ECO:0000259" key="4">
    <source>
        <dbReference type="Pfam" id="PF20434"/>
    </source>
</evidence>
<protein>
    <submittedName>
        <fullName evidence="5">Peptidase S9</fullName>
    </submittedName>
</protein>
<evidence type="ECO:0000256" key="1">
    <source>
        <dbReference type="ARBA" id="ARBA00010515"/>
    </source>
</evidence>
<organism evidence="5 6">
    <name type="scientific">Polaribacter porphyrae</name>
    <dbReference type="NCBI Taxonomy" id="1137780"/>
    <lineage>
        <taxon>Bacteria</taxon>
        <taxon>Pseudomonadati</taxon>
        <taxon>Bacteroidota</taxon>
        <taxon>Flavobacteriia</taxon>
        <taxon>Flavobacteriales</taxon>
        <taxon>Flavobacteriaceae</taxon>
    </lineage>
</organism>
<dbReference type="PANTHER" id="PTHR48081">
    <property type="entry name" value="AB HYDROLASE SUPERFAMILY PROTEIN C4A8.06C"/>
    <property type="match status" value="1"/>
</dbReference>
<dbReference type="EMBL" id="MSCN01000001">
    <property type="protein sequence ID" value="PQJ79983.1"/>
    <property type="molecule type" value="Genomic_DNA"/>
</dbReference>
<name>A0A2S7WQW4_9FLAO</name>
<evidence type="ECO:0000256" key="2">
    <source>
        <dbReference type="ARBA" id="ARBA00022801"/>
    </source>
</evidence>
<dbReference type="Proteomes" id="UP000238882">
    <property type="component" value="Unassembled WGS sequence"/>
</dbReference>
<dbReference type="PANTHER" id="PTHR48081:SF30">
    <property type="entry name" value="ACETYL-HYDROLASE LIPR-RELATED"/>
    <property type="match status" value="1"/>
</dbReference>
<proteinExistence type="inferred from homology"/>
<comment type="caution">
    <text evidence="5">The sequence shown here is derived from an EMBL/GenBank/DDBJ whole genome shotgun (WGS) entry which is preliminary data.</text>
</comment>
<evidence type="ECO:0000256" key="3">
    <source>
        <dbReference type="SAM" id="SignalP"/>
    </source>
</evidence>
<dbReference type="GO" id="GO:0004806">
    <property type="term" value="F:triacylglycerol lipase activity"/>
    <property type="evidence" value="ECO:0007669"/>
    <property type="project" value="TreeGrafter"/>
</dbReference>
<dbReference type="Pfam" id="PF20434">
    <property type="entry name" value="BD-FAE"/>
    <property type="match status" value="1"/>
</dbReference>
<dbReference type="Gene3D" id="3.40.50.1820">
    <property type="entry name" value="alpha/beta hydrolase"/>
    <property type="match status" value="1"/>
</dbReference>
<reference evidence="5 6" key="1">
    <citation type="submission" date="2016-12" db="EMBL/GenBank/DDBJ databases">
        <title>Trade-off between light-utilization and light-protection in marine flavobacteria.</title>
        <authorList>
            <person name="Kumagai Y."/>
            <person name="Yoshizawa S."/>
            <person name="Kogure K."/>
            <person name="Iwasaki W."/>
        </authorList>
    </citation>
    <scope>NUCLEOTIDE SEQUENCE [LARGE SCALE GENOMIC DNA]</scope>
    <source>
        <strain evidence="5 6">NBRC 108759</strain>
    </source>
</reference>
<dbReference type="InterPro" id="IPR029058">
    <property type="entry name" value="AB_hydrolase_fold"/>
</dbReference>
<dbReference type="AlphaFoldDB" id="A0A2S7WQW4"/>
<keyword evidence="2" id="KW-0378">Hydrolase</keyword>
<evidence type="ECO:0000313" key="6">
    <source>
        <dbReference type="Proteomes" id="UP000238882"/>
    </source>
</evidence>
<keyword evidence="3" id="KW-0732">Signal</keyword>
<evidence type="ECO:0000313" key="5">
    <source>
        <dbReference type="EMBL" id="PQJ79983.1"/>
    </source>
</evidence>
<gene>
    <name evidence="5" type="ORF">BTO18_12730</name>
</gene>
<dbReference type="OrthoDB" id="9796689at2"/>
<feature type="signal peptide" evidence="3">
    <location>
        <begin position="1"/>
        <end position="22"/>
    </location>
</feature>
<dbReference type="InterPro" id="IPR050300">
    <property type="entry name" value="GDXG_lipolytic_enzyme"/>
</dbReference>
<dbReference type="SUPFAM" id="SSF53474">
    <property type="entry name" value="alpha/beta-Hydrolases"/>
    <property type="match status" value="1"/>
</dbReference>